<dbReference type="PANTHER" id="PTHR38468">
    <property type="entry name" value="SLL0939 PROTEIN"/>
    <property type="match status" value="1"/>
</dbReference>
<name>A0A411WNF4_9GAMM</name>
<dbReference type="AlphaFoldDB" id="A0A411WNF4"/>
<organism evidence="3 4">
    <name type="scientific">Limnobaculum zhutongyuii</name>
    <dbReference type="NCBI Taxonomy" id="2498113"/>
    <lineage>
        <taxon>Bacteria</taxon>
        <taxon>Pseudomonadati</taxon>
        <taxon>Pseudomonadota</taxon>
        <taxon>Gammaproteobacteria</taxon>
        <taxon>Enterobacterales</taxon>
        <taxon>Budviciaceae</taxon>
        <taxon>Limnobaculum</taxon>
    </lineage>
</organism>
<dbReference type="PANTHER" id="PTHR38468:SF1">
    <property type="entry name" value="SLL0939 PROTEIN"/>
    <property type="match status" value="1"/>
</dbReference>
<feature type="region of interest" description="Disordered" evidence="1">
    <location>
        <begin position="130"/>
        <end position="153"/>
    </location>
</feature>
<keyword evidence="2" id="KW-0472">Membrane</keyword>
<dbReference type="OrthoDB" id="9812897at2"/>
<dbReference type="InterPro" id="IPR012427">
    <property type="entry name" value="DUF1622"/>
</dbReference>
<evidence type="ECO:0000256" key="2">
    <source>
        <dbReference type="SAM" id="Phobius"/>
    </source>
</evidence>
<dbReference type="Proteomes" id="UP000293154">
    <property type="component" value="Chromosome"/>
</dbReference>
<dbReference type="Pfam" id="PF07784">
    <property type="entry name" value="DUF1622"/>
    <property type="match status" value="1"/>
</dbReference>
<keyword evidence="4" id="KW-1185">Reference proteome</keyword>
<reference evidence="3 4" key="1">
    <citation type="submission" date="2019-03" db="EMBL/GenBank/DDBJ databases">
        <title>Pragia sp. nov. isolated from the gut tract of Carduelis flavirostris.</title>
        <authorList>
            <person name="Ge Y."/>
        </authorList>
    </citation>
    <scope>NUCLEOTIDE SEQUENCE [LARGE SCALE GENOMIC DNA]</scope>
    <source>
        <strain evidence="3 4">CF-458</strain>
    </source>
</reference>
<evidence type="ECO:0000256" key="1">
    <source>
        <dbReference type="SAM" id="MobiDB-lite"/>
    </source>
</evidence>
<feature type="compositionally biased region" description="Basic and acidic residues" evidence="1">
    <location>
        <begin position="136"/>
        <end position="153"/>
    </location>
</feature>
<keyword evidence="2" id="KW-1133">Transmembrane helix</keyword>
<dbReference type="EMBL" id="CP034752">
    <property type="protein sequence ID" value="QBH97722.1"/>
    <property type="molecule type" value="Genomic_DNA"/>
</dbReference>
<feature type="transmembrane region" description="Helical" evidence="2">
    <location>
        <begin position="80"/>
        <end position="99"/>
    </location>
</feature>
<dbReference type="RefSeq" id="WP_130592653.1">
    <property type="nucleotide sequence ID" value="NZ_CP034752.1"/>
</dbReference>
<evidence type="ECO:0000313" key="3">
    <source>
        <dbReference type="EMBL" id="QBH97722.1"/>
    </source>
</evidence>
<dbReference type="KEGG" id="prag:EKN56_15695"/>
<feature type="transmembrane region" description="Helical" evidence="2">
    <location>
        <begin position="12"/>
        <end position="32"/>
    </location>
</feature>
<protein>
    <submittedName>
        <fullName evidence="3">DUF1622 domain-containing protein</fullName>
    </submittedName>
</protein>
<gene>
    <name evidence="3" type="ORF">EKN56_15695</name>
</gene>
<sequence length="153" mass="16826">MVDILYLINDILSAISIFIIVYAVIAAVIGFIRSEIKREHQAANGLLAIRVPFGSRLLLGLEILIAVNILRAIMSPGYNELIVLVSIVVVRTLLSFFIGREAKTLAAIPPISIPVPVTEKIAEQKTDIIENNQSEISEHEDKPQNDEVAAENK</sequence>
<accession>A0A411WNF4</accession>
<feature type="transmembrane region" description="Helical" evidence="2">
    <location>
        <begin position="53"/>
        <end position="74"/>
    </location>
</feature>
<evidence type="ECO:0000313" key="4">
    <source>
        <dbReference type="Proteomes" id="UP000293154"/>
    </source>
</evidence>
<proteinExistence type="predicted"/>
<keyword evidence="2" id="KW-0812">Transmembrane</keyword>